<protein>
    <submittedName>
        <fullName evidence="1">Uncharacterized protein</fullName>
    </submittedName>
</protein>
<dbReference type="AlphaFoldDB" id="A0A1G1WRN9"/>
<dbReference type="EMBL" id="MHCZ01000003">
    <property type="protein sequence ID" value="OGY30436.1"/>
    <property type="molecule type" value="Genomic_DNA"/>
</dbReference>
<organism evidence="1 2">
    <name type="scientific">Candidatus Woykebacteria bacterium RIFCSPHIGHO2_12_FULL_45_10</name>
    <dbReference type="NCBI Taxonomy" id="1802603"/>
    <lineage>
        <taxon>Bacteria</taxon>
        <taxon>Candidatus Woykeibacteriota</taxon>
    </lineage>
</organism>
<accession>A0A1G1WRN9</accession>
<comment type="caution">
    <text evidence="1">The sequence shown here is derived from an EMBL/GenBank/DDBJ whole genome shotgun (WGS) entry which is preliminary data.</text>
</comment>
<evidence type="ECO:0000313" key="1">
    <source>
        <dbReference type="EMBL" id="OGY30436.1"/>
    </source>
</evidence>
<sequence>MRVASRKEDMSPKGVLILSQQSDGDIVIQIVADDEYGSPNCVEFCTGAFGGGGGSPHTFEALNKLMEAIEMDNLENPSRAV</sequence>
<proteinExistence type="predicted"/>
<evidence type="ECO:0000313" key="2">
    <source>
        <dbReference type="Proteomes" id="UP000178068"/>
    </source>
</evidence>
<name>A0A1G1WRN9_9BACT</name>
<gene>
    <name evidence="1" type="ORF">A3F35_01795</name>
</gene>
<reference evidence="1 2" key="1">
    <citation type="journal article" date="2016" name="Nat. Commun.">
        <title>Thousands of microbial genomes shed light on interconnected biogeochemical processes in an aquifer system.</title>
        <authorList>
            <person name="Anantharaman K."/>
            <person name="Brown C.T."/>
            <person name="Hug L.A."/>
            <person name="Sharon I."/>
            <person name="Castelle C.J."/>
            <person name="Probst A.J."/>
            <person name="Thomas B.C."/>
            <person name="Singh A."/>
            <person name="Wilkins M.J."/>
            <person name="Karaoz U."/>
            <person name="Brodie E.L."/>
            <person name="Williams K.H."/>
            <person name="Hubbard S.S."/>
            <person name="Banfield J.F."/>
        </authorList>
    </citation>
    <scope>NUCLEOTIDE SEQUENCE [LARGE SCALE GENOMIC DNA]</scope>
</reference>
<dbReference type="Proteomes" id="UP000178068">
    <property type="component" value="Unassembled WGS sequence"/>
</dbReference>